<evidence type="ECO:0000256" key="17">
    <source>
        <dbReference type="SAM" id="Phobius"/>
    </source>
</evidence>
<dbReference type="GO" id="GO:0001614">
    <property type="term" value="F:purinergic nucleotide receptor activity"/>
    <property type="evidence" value="ECO:0007669"/>
    <property type="project" value="InterPro"/>
</dbReference>
<dbReference type="Proteomes" id="UP000597762">
    <property type="component" value="Unassembled WGS sequence"/>
</dbReference>
<feature type="binding site" evidence="14">
    <location>
        <position position="149"/>
    </location>
    <ligand>
        <name>ATP</name>
        <dbReference type="ChEBI" id="CHEBI:30616"/>
        <note>ligand shared between two neighboring subunits of the homotrimer</note>
    </ligand>
</feature>
<evidence type="ECO:0000256" key="16">
    <source>
        <dbReference type="PIRSR" id="PIRSR005713-3"/>
    </source>
</evidence>
<evidence type="ECO:0000256" key="2">
    <source>
        <dbReference type="ARBA" id="ARBA00009848"/>
    </source>
</evidence>
<evidence type="ECO:0000256" key="15">
    <source>
        <dbReference type="PIRSR" id="PIRSR005713-2"/>
    </source>
</evidence>
<dbReference type="PIRSF" id="PIRSF005713">
    <property type="entry name" value="P2X_purinoceptor"/>
    <property type="match status" value="1"/>
</dbReference>
<evidence type="ECO:0000256" key="6">
    <source>
        <dbReference type="ARBA" id="ARBA00022989"/>
    </source>
</evidence>
<evidence type="ECO:0000256" key="8">
    <source>
        <dbReference type="ARBA" id="ARBA00023136"/>
    </source>
</evidence>
<dbReference type="GO" id="GO:0033198">
    <property type="term" value="P:response to ATP"/>
    <property type="evidence" value="ECO:0007669"/>
    <property type="project" value="InterPro"/>
</dbReference>
<evidence type="ECO:0000313" key="18">
    <source>
        <dbReference type="EMBL" id="CAE1323698.1"/>
    </source>
</evidence>
<dbReference type="InterPro" id="IPR001429">
    <property type="entry name" value="P2X_purnocptor"/>
</dbReference>
<evidence type="ECO:0000256" key="1">
    <source>
        <dbReference type="ARBA" id="ARBA00004651"/>
    </source>
</evidence>
<feature type="binding site" evidence="14">
    <location>
        <position position="272"/>
    </location>
    <ligand>
        <name>ATP</name>
        <dbReference type="ChEBI" id="CHEBI:30616"/>
        <note>ligand shared between two neighboring subunits of the homotrimer</note>
    </ligand>
</feature>
<comment type="catalytic activity">
    <reaction evidence="13">
        <text>Ca(2+)(in) = Ca(2+)(out)</text>
        <dbReference type="Rhea" id="RHEA:29671"/>
        <dbReference type="ChEBI" id="CHEBI:29108"/>
    </reaction>
</comment>
<dbReference type="Gene3D" id="2.60.490.10">
    <property type="entry name" value="atp-gated p2x4 ion channel domain"/>
    <property type="match status" value="1"/>
</dbReference>
<organism evidence="18 19">
    <name type="scientific">Acanthosepion pharaonis</name>
    <name type="common">Pharaoh cuttlefish</name>
    <name type="synonym">Sepia pharaonis</name>
    <dbReference type="NCBI Taxonomy" id="158019"/>
    <lineage>
        <taxon>Eukaryota</taxon>
        <taxon>Metazoa</taxon>
        <taxon>Spiralia</taxon>
        <taxon>Lophotrochozoa</taxon>
        <taxon>Mollusca</taxon>
        <taxon>Cephalopoda</taxon>
        <taxon>Coleoidea</taxon>
        <taxon>Decapodiformes</taxon>
        <taxon>Sepiida</taxon>
        <taxon>Sepiina</taxon>
        <taxon>Sepiidae</taxon>
        <taxon>Acanthosepion</taxon>
    </lineage>
</organism>
<evidence type="ECO:0000256" key="5">
    <source>
        <dbReference type="ARBA" id="ARBA00022692"/>
    </source>
</evidence>
<evidence type="ECO:0000256" key="7">
    <source>
        <dbReference type="ARBA" id="ARBA00023065"/>
    </source>
</evidence>
<evidence type="ECO:0000313" key="19">
    <source>
        <dbReference type="Proteomes" id="UP000597762"/>
    </source>
</evidence>
<keyword evidence="9 15" id="KW-1015">Disulfide bond</keyword>
<dbReference type="NCBIfam" id="TIGR00863">
    <property type="entry name" value="P2X"/>
    <property type="match status" value="1"/>
</dbReference>
<feature type="binding site" evidence="14">
    <location>
        <begin position="253"/>
        <end position="255"/>
    </location>
    <ligand>
        <name>ATP</name>
        <dbReference type="ChEBI" id="CHEBI:30616"/>
        <note>ligand shared between two neighboring subunits of the homotrimer</note>
    </ligand>
</feature>
<feature type="disulfide bond" evidence="15">
    <location>
        <begin position="89"/>
        <end position="112"/>
    </location>
</feature>
<evidence type="ECO:0000256" key="4">
    <source>
        <dbReference type="ARBA" id="ARBA00022475"/>
    </source>
</evidence>
<dbReference type="GO" id="GO:0005886">
    <property type="term" value="C:plasma membrane"/>
    <property type="evidence" value="ECO:0007669"/>
    <property type="project" value="UniProtKB-SubCell"/>
</dbReference>
<keyword evidence="10" id="KW-0325">Glycoprotein</keyword>
<feature type="binding site" evidence="14">
    <location>
        <begin position="28"/>
        <end position="30"/>
    </location>
    <ligand>
        <name>ATP</name>
        <dbReference type="ChEBI" id="CHEBI:30616"/>
        <note>ligand shared between two neighboring subunits of the homotrimer</note>
    </ligand>
</feature>
<dbReference type="InterPro" id="IPR027309">
    <property type="entry name" value="P2X_extracellular_dom_sf"/>
</dbReference>
<keyword evidence="7" id="KW-0406">Ion transport</keyword>
<dbReference type="GO" id="GO:0005524">
    <property type="term" value="F:ATP binding"/>
    <property type="evidence" value="ECO:0007669"/>
    <property type="project" value="UniProtKB-KW"/>
</dbReference>
<dbReference type="InterPro" id="IPR059116">
    <property type="entry name" value="P2X_receptor"/>
</dbReference>
<dbReference type="EMBL" id="CAHIKZ030005381">
    <property type="protein sequence ID" value="CAE1323698.1"/>
    <property type="molecule type" value="Genomic_DNA"/>
</dbReference>
<dbReference type="GO" id="GO:0098794">
    <property type="term" value="C:postsynapse"/>
    <property type="evidence" value="ECO:0007669"/>
    <property type="project" value="GOC"/>
</dbReference>
<keyword evidence="3" id="KW-0813">Transport</keyword>
<keyword evidence="6 17" id="KW-1133">Transmembrane helix</keyword>
<keyword evidence="14" id="KW-0067">ATP-binding</keyword>
<protein>
    <submittedName>
        <fullName evidence="18">P2RX4</fullName>
    </submittedName>
</protein>
<dbReference type="OrthoDB" id="494673at2759"/>
<comment type="subcellular location">
    <subcellularLocation>
        <location evidence="1">Cell membrane</location>
        <topology evidence="1">Multi-pass membrane protein</topology>
    </subcellularLocation>
</comment>
<keyword evidence="4" id="KW-1003">Cell membrane</keyword>
<evidence type="ECO:0000256" key="12">
    <source>
        <dbReference type="ARBA" id="ARBA00023303"/>
    </source>
</evidence>
<feature type="transmembrane region" description="Helical" evidence="17">
    <location>
        <begin position="290"/>
        <end position="319"/>
    </location>
</feature>
<dbReference type="PANTHER" id="PTHR10125">
    <property type="entry name" value="P2X PURINOCEPTOR"/>
    <property type="match status" value="1"/>
</dbReference>
<keyword evidence="8 17" id="KW-0472">Membrane</keyword>
<feature type="disulfide bond" evidence="15">
    <location>
        <begin position="95"/>
        <end position="123"/>
    </location>
</feature>
<dbReference type="GO" id="GO:0004931">
    <property type="term" value="F:extracellularly ATP-gated monoatomic cation channel activity"/>
    <property type="evidence" value="ECO:0007669"/>
    <property type="project" value="InterPro"/>
</dbReference>
<dbReference type="AlphaFoldDB" id="A0A812EMF8"/>
<feature type="disulfide bond" evidence="15">
    <location>
        <begin position="176"/>
        <end position="188"/>
    </location>
</feature>
<evidence type="ECO:0000256" key="11">
    <source>
        <dbReference type="ARBA" id="ARBA00023286"/>
    </source>
</evidence>
<feature type="disulfide bond" evidence="15">
    <location>
        <begin position="222"/>
        <end position="231"/>
    </location>
</feature>
<gene>
    <name evidence="18" type="ORF">SPHA_73556</name>
</gene>
<reference evidence="18" key="1">
    <citation type="submission" date="2021-01" db="EMBL/GenBank/DDBJ databases">
        <authorList>
            <person name="Li R."/>
            <person name="Bekaert M."/>
        </authorList>
    </citation>
    <scope>NUCLEOTIDE SEQUENCE</scope>
    <source>
        <strain evidence="18">Farmed</strain>
    </source>
</reference>
<dbReference type="PANTHER" id="PTHR10125:SF31">
    <property type="entry name" value="P2X RECEPTOR E"/>
    <property type="match status" value="1"/>
</dbReference>
<name>A0A812EMF8_ACAPH</name>
<keyword evidence="5 17" id="KW-0812">Transmembrane</keyword>
<keyword evidence="19" id="KW-1185">Reference proteome</keyword>
<evidence type="ECO:0000256" key="9">
    <source>
        <dbReference type="ARBA" id="ARBA00023157"/>
    </source>
</evidence>
<comment type="similarity">
    <text evidence="2">Belongs to the P2X receptor family.</text>
</comment>
<dbReference type="GO" id="GO:0070588">
    <property type="term" value="P:calcium ion transmembrane transport"/>
    <property type="evidence" value="ECO:0007669"/>
    <property type="project" value="TreeGrafter"/>
</dbReference>
<evidence type="ECO:0000256" key="14">
    <source>
        <dbReference type="PIRSR" id="PIRSR005713-1"/>
    </source>
</evidence>
<evidence type="ECO:0000256" key="10">
    <source>
        <dbReference type="ARBA" id="ARBA00023180"/>
    </source>
</evidence>
<dbReference type="Gene3D" id="1.10.287.940">
    <property type="entry name" value="atp-gated p2x4 ion channel"/>
    <property type="match status" value="1"/>
</dbReference>
<keyword evidence="12" id="KW-0407">Ion channel</keyword>
<accession>A0A812EMF8</accession>
<proteinExistence type="inferred from homology"/>
<keyword evidence="14" id="KW-0547">Nucleotide-binding</keyword>
<dbReference type="PRINTS" id="PR01307">
    <property type="entry name" value="P2XRECEPTOR"/>
</dbReference>
<comment type="caution">
    <text evidence="18">The sequence shown here is derived from an EMBL/GenBank/DDBJ whole genome shotgun (WGS) entry which is preliminary data.</text>
</comment>
<sequence>MIYIGIFVLVYNKGYQEFDDVLASVSTKVKGYSFANKTIAGDFPGIWDVADYTVPPQENNAIFVTTNAILTYDQEQTKCPEAVSAKDFCNNDEDCAPMTTKAGGNGVRTGKCVNSSQSENKVCEIYSWCPLENDTLTGTPLLTSAENFTLFVKNNILFPKFGVSRSNILDSDLKRCRFNASDPTLKFCPIFVLNDIVQFTSNHFDDLNKMGASIQIQITWDCNLDFDESACLPKYNFKRLDNNRTTNVSEGYNFRYAHYYKVENVTKRTLIKAYGIQFDIVVQGRAGKFYIIPLMLNIGSGLALLTLSSIVCDIIMLHIHKLRQFYRDKKYQNVEEACQQTEMKPSGNIGKTKLLKNQEKNDVQDYGATT</sequence>
<dbReference type="Pfam" id="PF00864">
    <property type="entry name" value="P2X_receptor"/>
    <property type="match status" value="1"/>
</dbReference>
<feature type="disulfide bond" evidence="15">
    <location>
        <begin position="79"/>
        <end position="129"/>
    </location>
</feature>
<dbReference type="FunFam" id="2.60.490.10:FF:000001">
    <property type="entry name" value="P2X purinoceptor"/>
    <property type="match status" value="1"/>
</dbReference>
<keyword evidence="11" id="KW-1071">Ligand-gated ion channel</keyword>
<evidence type="ECO:0000256" key="3">
    <source>
        <dbReference type="ARBA" id="ARBA00022448"/>
    </source>
</evidence>
<feature type="glycosylation site" description="N-linked (GlcNAc...) asparagine" evidence="16">
    <location>
        <position position="147"/>
    </location>
</feature>
<evidence type="ECO:0000256" key="13">
    <source>
        <dbReference type="ARBA" id="ARBA00036634"/>
    </source>
</evidence>